<keyword evidence="1" id="KW-1133">Transmembrane helix</keyword>
<feature type="transmembrane region" description="Helical" evidence="1">
    <location>
        <begin position="112"/>
        <end position="134"/>
    </location>
</feature>
<feature type="transmembrane region" description="Helical" evidence="1">
    <location>
        <begin position="51"/>
        <end position="76"/>
    </location>
</feature>
<sequence length="155" mass="17309">MPLLEAFRYCYLTNFMPGSGFSILSLVRGYFVKISFTALSPQFRLCRIRAIFSATLSLLSFLPAVLVILNVGFIIYSSGLNVLSFVHMYFFIMSFIALSPQFRLCRIRAISVTLSLLSFLPALLVILSVGVTIYGSGLYSWLGFENVSNNACKNK</sequence>
<proteinExistence type="predicted"/>
<dbReference type="AlphaFoldDB" id="A0A224Y7G3"/>
<feature type="transmembrane region" description="Helical" evidence="1">
    <location>
        <begin position="82"/>
        <end position="100"/>
    </location>
</feature>
<keyword evidence="1" id="KW-0472">Membrane</keyword>
<dbReference type="EMBL" id="GFPF01001489">
    <property type="protein sequence ID" value="MAA12635.1"/>
    <property type="molecule type" value="Transcribed_RNA"/>
</dbReference>
<keyword evidence="1" id="KW-0812">Transmembrane</keyword>
<feature type="transmembrane region" description="Helical" evidence="1">
    <location>
        <begin position="20"/>
        <end position="39"/>
    </location>
</feature>
<organism evidence="2">
    <name type="scientific">Rhipicephalus zambeziensis</name>
    <dbReference type="NCBI Taxonomy" id="60191"/>
    <lineage>
        <taxon>Eukaryota</taxon>
        <taxon>Metazoa</taxon>
        <taxon>Ecdysozoa</taxon>
        <taxon>Arthropoda</taxon>
        <taxon>Chelicerata</taxon>
        <taxon>Arachnida</taxon>
        <taxon>Acari</taxon>
        <taxon>Parasitiformes</taxon>
        <taxon>Ixodida</taxon>
        <taxon>Ixodoidea</taxon>
        <taxon>Ixodidae</taxon>
        <taxon>Rhipicephalinae</taxon>
        <taxon>Rhipicephalus</taxon>
        <taxon>Rhipicephalus</taxon>
    </lineage>
</organism>
<accession>A0A224Y7G3</accession>
<reference evidence="2" key="1">
    <citation type="journal article" date="2017" name="Parasit. Vectors">
        <title>Sialotranscriptomics of Rhipicephalus zambeziensis reveals intricate expression profiles of secretory proteins and suggests tight temporal transcriptional regulation during blood-feeding.</title>
        <authorList>
            <person name="de Castro M.H."/>
            <person name="de Klerk D."/>
            <person name="Pienaar R."/>
            <person name="Rees D.J.G."/>
            <person name="Mans B.J."/>
        </authorList>
    </citation>
    <scope>NUCLEOTIDE SEQUENCE</scope>
    <source>
        <tissue evidence="2">Salivary glands</tissue>
    </source>
</reference>
<protein>
    <submittedName>
        <fullName evidence="2">Uncharacterized protein</fullName>
    </submittedName>
</protein>
<name>A0A224Y7G3_9ACAR</name>
<evidence type="ECO:0000313" key="2">
    <source>
        <dbReference type="EMBL" id="MAA12635.1"/>
    </source>
</evidence>
<evidence type="ECO:0000256" key="1">
    <source>
        <dbReference type="SAM" id="Phobius"/>
    </source>
</evidence>